<reference evidence="3" key="1">
    <citation type="submission" date="2016-10" db="EMBL/GenBank/DDBJ databases">
        <authorList>
            <person name="Varghese N."/>
            <person name="Submissions S."/>
        </authorList>
    </citation>
    <scope>NUCLEOTIDE SEQUENCE [LARGE SCALE GENOMIC DNA]</scope>
    <source>
        <strain evidence="3">CGMCC 1.8975</strain>
    </source>
</reference>
<dbReference type="Proteomes" id="UP000199249">
    <property type="component" value="Unassembled WGS sequence"/>
</dbReference>
<dbReference type="InterPro" id="IPR028921">
    <property type="entry name" value="NTF2_fold_dom"/>
</dbReference>
<dbReference type="AlphaFoldDB" id="A0A1H3N1Z4"/>
<organism evidence="2 3">
    <name type="scientific">Hymenobacter psychrophilus</name>
    <dbReference type="NCBI Taxonomy" id="651662"/>
    <lineage>
        <taxon>Bacteria</taxon>
        <taxon>Pseudomonadati</taxon>
        <taxon>Bacteroidota</taxon>
        <taxon>Cytophagia</taxon>
        <taxon>Cytophagales</taxon>
        <taxon>Hymenobacteraceae</taxon>
        <taxon>Hymenobacter</taxon>
    </lineage>
</organism>
<evidence type="ECO:0000313" key="3">
    <source>
        <dbReference type="Proteomes" id="UP000199249"/>
    </source>
</evidence>
<evidence type="ECO:0000259" key="1">
    <source>
        <dbReference type="Pfam" id="PF15631"/>
    </source>
</evidence>
<feature type="domain" description="NTF2 fold" evidence="1">
    <location>
        <begin position="3"/>
        <end position="63"/>
    </location>
</feature>
<protein>
    <submittedName>
        <fullName evidence="2">NTF2 fold immunity protein</fullName>
    </submittedName>
</protein>
<name>A0A1H3N1Z4_9BACT</name>
<dbReference type="STRING" id="651662.SAMN04488069_1152"/>
<proteinExistence type="predicted"/>
<accession>A0A1H3N1Z4</accession>
<gene>
    <name evidence="2" type="ORF">SAMN04488069_1152</name>
</gene>
<keyword evidence="3" id="KW-1185">Reference proteome</keyword>
<dbReference type="EMBL" id="FNOV01000015">
    <property type="protein sequence ID" value="SDY82866.1"/>
    <property type="molecule type" value="Genomic_DNA"/>
</dbReference>
<sequence>MMEPLLFSIYGKENIIRQRPYEVYLINGFWYLAGTLPDDMLGGTFELIVEAQNGRVVELTHGK</sequence>
<dbReference type="Pfam" id="PF15631">
    <property type="entry name" value="Imm-NTF2-2"/>
    <property type="match status" value="1"/>
</dbReference>
<evidence type="ECO:0000313" key="2">
    <source>
        <dbReference type="EMBL" id="SDY82866.1"/>
    </source>
</evidence>